<protein>
    <submittedName>
        <fullName evidence="2">Uncharacterized protein</fullName>
    </submittedName>
</protein>
<comment type="caution">
    <text evidence="2">The sequence shown here is derived from an EMBL/GenBank/DDBJ whole genome shotgun (WGS) entry which is preliminary data.</text>
</comment>
<feature type="compositionally biased region" description="Low complexity" evidence="1">
    <location>
        <begin position="34"/>
        <end position="45"/>
    </location>
</feature>
<feature type="compositionally biased region" description="Low complexity" evidence="1">
    <location>
        <begin position="9"/>
        <end position="19"/>
    </location>
</feature>
<feature type="compositionally biased region" description="Low complexity" evidence="1">
    <location>
        <begin position="69"/>
        <end position="83"/>
    </location>
</feature>
<feature type="compositionally biased region" description="Pro residues" evidence="1">
    <location>
        <begin position="48"/>
        <end position="61"/>
    </location>
</feature>
<reference evidence="2" key="1">
    <citation type="submission" date="2022-11" db="EMBL/GenBank/DDBJ databases">
        <authorList>
            <person name="Petersen C."/>
        </authorList>
    </citation>
    <scope>NUCLEOTIDE SEQUENCE</scope>
    <source>
        <strain evidence="2">IBT 21917</strain>
    </source>
</reference>
<organism evidence="2 3">
    <name type="scientific">Penicillium capsulatum</name>
    <dbReference type="NCBI Taxonomy" id="69766"/>
    <lineage>
        <taxon>Eukaryota</taxon>
        <taxon>Fungi</taxon>
        <taxon>Dikarya</taxon>
        <taxon>Ascomycota</taxon>
        <taxon>Pezizomycotina</taxon>
        <taxon>Eurotiomycetes</taxon>
        <taxon>Eurotiomycetidae</taxon>
        <taxon>Eurotiales</taxon>
        <taxon>Aspergillaceae</taxon>
        <taxon>Penicillium</taxon>
    </lineage>
</organism>
<accession>A0A9W9ILC0</accession>
<reference evidence="2" key="2">
    <citation type="journal article" date="2023" name="IMA Fungus">
        <title>Comparative genomic study of the Penicillium genus elucidates a diverse pangenome and 15 lateral gene transfer events.</title>
        <authorList>
            <person name="Petersen C."/>
            <person name="Sorensen T."/>
            <person name="Nielsen M.R."/>
            <person name="Sondergaard T.E."/>
            <person name="Sorensen J.L."/>
            <person name="Fitzpatrick D.A."/>
            <person name="Frisvad J.C."/>
            <person name="Nielsen K.L."/>
        </authorList>
    </citation>
    <scope>NUCLEOTIDE SEQUENCE</scope>
    <source>
        <strain evidence="2">IBT 21917</strain>
    </source>
</reference>
<evidence type="ECO:0000256" key="1">
    <source>
        <dbReference type="SAM" id="MobiDB-lite"/>
    </source>
</evidence>
<keyword evidence="3" id="KW-1185">Reference proteome</keyword>
<sequence>MRPGGLKTSSTRSDVSASSKATTPNLAPPSPRKQLTLRSTTQSSSMRPPSPKKTDMPPPSRPGRSASLRQPAGAGAAPTQAPRGHARHRSQQVPTSTKAVQSDATPGSQRARPQFASYQQHYSPKKPNKPPTPTLHDTPAPGTLLVPASWPDVAALQTELLQLSLFHSSCLQRQTEWRTETEARLREKYDAVAGQYHVLVGDEQSRQRMVNAQALTGWLQNCDPHGGSHGFPEQLQVLSQILQEISDLTTDGTDGRYTCAVATFDRWLQHADHVRCARESSRALHEIPFLDPLEPAWKEELNALQAKLELCTRYLHSLDTLGIGEVDRLAESALLRITRGLRQSMQLMGQEIQAMRTLEAELVQCERETVRDLVTQVTSDHRAPRETRGVWNEA</sequence>
<dbReference type="OrthoDB" id="5429993at2759"/>
<proteinExistence type="predicted"/>
<feature type="region of interest" description="Disordered" evidence="1">
    <location>
        <begin position="1"/>
        <end position="143"/>
    </location>
</feature>
<evidence type="ECO:0000313" key="2">
    <source>
        <dbReference type="EMBL" id="KAJ5179130.1"/>
    </source>
</evidence>
<dbReference type="EMBL" id="JAPQKO010000002">
    <property type="protein sequence ID" value="KAJ5179130.1"/>
    <property type="molecule type" value="Genomic_DNA"/>
</dbReference>
<evidence type="ECO:0000313" key="3">
    <source>
        <dbReference type="Proteomes" id="UP001146351"/>
    </source>
</evidence>
<gene>
    <name evidence="2" type="ORF">N7492_002340</name>
</gene>
<name>A0A9W9ILC0_9EURO</name>
<dbReference type="AlphaFoldDB" id="A0A9W9ILC0"/>
<feature type="compositionally biased region" description="Polar residues" evidence="1">
    <location>
        <begin position="91"/>
        <end position="108"/>
    </location>
</feature>
<dbReference type="Proteomes" id="UP001146351">
    <property type="component" value="Unassembled WGS sequence"/>
</dbReference>